<dbReference type="GO" id="GO:0005267">
    <property type="term" value="F:potassium channel activity"/>
    <property type="evidence" value="ECO:0007669"/>
    <property type="project" value="UniProtKB-KW"/>
</dbReference>
<dbReference type="EMBL" id="PKLL01000027">
    <property type="protein sequence ID" value="RZE16712.1"/>
    <property type="molecule type" value="Genomic_DNA"/>
</dbReference>
<dbReference type="InterPro" id="IPR013099">
    <property type="entry name" value="K_chnl_dom"/>
</dbReference>
<evidence type="ECO:0000256" key="8">
    <source>
        <dbReference type="ARBA" id="ARBA00023065"/>
    </source>
</evidence>
<evidence type="ECO:0000256" key="11">
    <source>
        <dbReference type="SAM" id="Phobius"/>
    </source>
</evidence>
<keyword evidence="4 11" id="KW-0812">Transmembrane</keyword>
<feature type="domain" description="Potassium channel" evidence="12">
    <location>
        <begin position="148"/>
        <end position="224"/>
    </location>
</feature>
<evidence type="ECO:0000313" key="15">
    <source>
        <dbReference type="EMBL" id="TWV22205.1"/>
    </source>
</evidence>
<gene>
    <name evidence="14" type="ORF">C0Q91_27815</name>
    <name evidence="13" type="ORF">C0Q92_27550</name>
    <name evidence="15" type="ORF">FRZ02_19635</name>
</gene>
<evidence type="ECO:0000256" key="10">
    <source>
        <dbReference type="ARBA" id="ARBA00023303"/>
    </source>
</evidence>
<keyword evidence="5" id="KW-0631">Potassium channel</keyword>
<name>A0A845VGD3_9ACTN</name>
<dbReference type="GO" id="GO:0016020">
    <property type="term" value="C:membrane"/>
    <property type="evidence" value="ECO:0007669"/>
    <property type="project" value="UniProtKB-SubCell"/>
</dbReference>
<keyword evidence="3" id="KW-0633">Potassium transport</keyword>
<reference evidence="16 17" key="1">
    <citation type="submission" date="2017-12" db="EMBL/GenBank/DDBJ databases">
        <title>Population genomics insights into the ecological differentiation and adaptive evolution in streptomycetes.</title>
        <authorList>
            <person name="Li Y."/>
            <person name="Huang Y."/>
        </authorList>
    </citation>
    <scope>NUCLEOTIDE SEQUENCE [LARGE SCALE GENOMIC DNA]</scope>
    <source>
        <strain evidence="14 16">FXJ.2339</strain>
        <strain evidence="13 17">NBRC 100770</strain>
    </source>
</reference>
<keyword evidence="18" id="KW-1185">Reference proteome</keyword>
<dbReference type="Proteomes" id="UP000292095">
    <property type="component" value="Unassembled WGS sequence"/>
</dbReference>
<feature type="transmembrane region" description="Helical" evidence="11">
    <location>
        <begin position="199"/>
        <end position="224"/>
    </location>
</feature>
<evidence type="ECO:0000313" key="13">
    <source>
        <dbReference type="EMBL" id="RZE16712.1"/>
    </source>
</evidence>
<reference evidence="15" key="2">
    <citation type="journal article" date="2019" name="Microbiol. Resour. Announc.">
        <title>Draft Genomic Sequences of Streptomyces misionensis and Streptomyces albidoflavus, bacteria applied for phytopathogen biocontrol.</title>
        <authorList>
            <person name="Pylro V."/>
            <person name="Dias A."/>
            <person name="Andreote F."/>
            <person name="Varani A."/>
            <person name="Andreote C."/>
            <person name="Bernardo E."/>
            <person name="Martins T."/>
        </authorList>
    </citation>
    <scope>NUCLEOTIDE SEQUENCE</scope>
    <source>
        <strain evidence="15">77</strain>
    </source>
</reference>
<dbReference type="Proteomes" id="UP000318052">
    <property type="component" value="Unassembled WGS sequence"/>
</dbReference>
<keyword evidence="10 13" id="KW-0407">Ion channel</keyword>
<evidence type="ECO:0000256" key="6">
    <source>
        <dbReference type="ARBA" id="ARBA00022958"/>
    </source>
</evidence>
<evidence type="ECO:0000256" key="3">
    <source>
        <dbReference type="ARBA" id="ARBA00022538"/>
    </source>
</evidence>
<dbReference type="Proteomes" id="UP000292693">
    <property type="component" value="Unassembled WGS sequence"/>
</dbReference>
<protein>
    <submittedName>
        <fullName evidence="13">Two pore domain potassium channel family protein</fullName>
    </submittedName>
</protein>
<dbReference type="EMBL" id="VOGX01000034">
    <property type="protein sequence ID" value="TWV22205.1"/>
    <property type="molecule type" value="Genomic_DNA"/>
</dbReference>
<evidence type="ECO:0000256" key="2">
    <source>
        <dbReference type="ARBA" id="ARBA00022448"/>
    </source>
</evidence>
<keyword evidence="7 11" id="KW-1133">Transmembrane helix</keyword>
<evidence type="ECO:0000256" key="7">
    <source>
        <dbReference type="ARBA" id="ARBA00022989"/>
    </source>
</evidence>
<keyword evidence="9 11" id="KW-0472">Membrane</keyword>
<evidence type="ECO:0000313" key="14">
    <source>
        <dbReference type="EMBL" id="RZE32911.1"/>
    </source>
</evidence>
<evidence type="ECO:0000313" key="17">
    <source>
        <dbReference type="Proteomes" id="UP000292693"/>
    </source>
</evidence>
<evidence type="ECO:0000313" key="18">
    <source>
        <dbReference type="Proteomes" id="UP000318052"/>
    </source>
</evidence>
<feature type="transmembrane region" description="Helical" evidence="11">
    <location>
        <begin position="133"/>
        <end position="156"/>
    </location>
</feature>
<dbReference type="AlphaFoldDB" id="A0A845VGD3"/>
<keyword evidence="2" id="KW-0813">Transport</keyword>
<dbReference type="RefSeq" id="WP_008416879.1">
    <property type="nucleotide sequence ID" value="NC_020990.1"/>
</dbReference>
<dbReference type="PANTHER" id="PTHR10027:SF10">
    <property type="entry name" value="SLOWPOKE 2, ISOFORM D"/>
    <property type="match status" value="1"/>
</dbReference>
<dbReference type="Pfam" id="PF07885">
    <property type="entry name" value="Ion_trans_2"/>
    <property type="match status" value="1"/>
</dbReference>
<dbReference type="Gene3D" id="1.20.5.110">
    <property type="match status" value="1"/>
</dbReference>
<evidence type="ECO:0000259" key="12">
    <source>
        <dbReference type="Pfam" id="PF07885"/>
    </source>
</evidence>
<dbReference type="InterPro" id="IPR047871">
    <property type="entry name" value="K_chnl_Slo-like"/>
</dbReference>
<organism evidence="13 17">
    <name type="scientific">Streptomyces albidoflavus</name>
    <dbReference type="NCBI Taxonomy" id="1886"/>
    <lineage>
        <taxon>Bacteria</taxon>
        <taxon>Bacillati</taxon>
        <taxon>Actinomycetota</taxon>
        <taxon>Actinomycetes</taxon>
        <taxon>Kitasatosporales</taxon>
        <taxon>Streptomycetaceae</taxon>
        <taxon>Streptomyces</taxon>
        <taxon>Streptomyces albidoflavus group</taxon>
    </lineage>
</organism>
<feature type="transmembrane region" description="Helical" evidence="11">
    <location>
        <begin position="62"/>
        <end position="83"/>
    </location>
</feature>
<dbReference type="GeneID" id="97271140"/>
<comment type="subcellular location">
    <subcellularLocation>
        <location evidence="1">Membrane</location>
        <topology evidence="1">Multi-pass membrane protein</topology>
    </subcellularLocation>
</comment>
<feature type="transmembrane region" description="Helical" evidence="11">
    <location>
        <begin position="168"/>
        <end position="187"/>
    </location>
</feature>
<evidence type="ECO:0000256" key="4">
    <source>
        <dbReference type="ARBA" id="ARBA00022692"/>
    </source>
</evidence>
<evidence type="ECO:0000256" key="1">
    <source>
        <dbReference type="ARBA" id="ARBA00004141"/>
    </source>
</evidence>
<evidence type="ECO:0000256" key="5">
    <source>
        <dbReference type="ARBA" id="ARBA00022826"/>
    </source>
</evidence>
<keyword evidence="6" id="KW-0630">Potassium</keyword>
<dbReference type="SUPFAM" id="SSF81324">
    <property type="entry name" value="Voltage-gated potassium channels"/>
    <property type="match status" value="1"/>
</dbReference>
<dbReference type="Gene3D" id="1.10.287.70">
    <property type="match status" value="1"/>
</dbReference>
<evidence type="ECO:0000256" key="9">
    <source>
        <dbReference type="ARBA" id="ARBA00023136"/>
    </source>
</evidence>
<dbReference type="PANTHER" id="PTHR10027">
    <property type="entry name" value="CALCIUM-ACTIVATED POTASSIUM CHANNEL ALPHA CHAIN"/>
    <property type="match status" value="1"/>
</dbReference>
<accession>A0A845VGD3</accession>
<keyword evidence="8" id="KW-0406">Ion transport</keyword>
<comment type="caution">
    <text evidence="13">The sequence shown here is derived from an EMBL/GenBank/DDBJ whole genome shotgun (WGS) entry which is preliminary data.</text>
</comment>
<evidence type="ECO:0000313" key="16">
    <source>
        <dbReference type="Proteomes" id="UP000292095"/>
    </source>
</evidence>
<sequence length="240" mass="25638">MTSAAGRVSPGRRPGRAAMLGAMSTRLARWENRTELPLAAASLVFLASYALRVLGSGLPPEVHDACLALLLGCWLLFAVDYAVRWRLSGEGPFFWARHGLDTAVLLLPLLRPLRVVPVYEAVRRRHRRPRLNLYARVMSYASLAALLLGFAGALTVYAAERSAEGSSIQSFGDAVWCVCATLATIGYGDAVPVTFLGRLVLVALMAGGLALLGAVTGSFASWLLQAFAEEGERAGRPPAS</sequence>
<dbReference type="EMBL" id="PKLK01000031">
    <property type="protein sequence ID" value="RZE32911.1"/>
    <property type="molecule type" value="Genomic_DNA"/>
</dbReference>
<reference evidence="15" key="3">
    <citation type="submission" date="2019-07" db="EMBL/GenBank/DDBJ databases">
        <authorList>
            <person name="Pylro V."/>
            <person name="Dias A."/>
            <person name="Andreote F."/>
            <person name="Varani A."/>
            <person name="Andreote C."/>
            <person name="Bernardo E."/>
            <person name="Martins T."/>
        </authorList>
    </citation>
    <scope>NUCLEOTIDE SEQUENCE</scope>
    <source>
        <strain evidence="15">77</strain>
    </source>
</reference>
<proteinExistence type="predicted"/>